<dbReference type="InterPro" id="IPR012338">
    <property type="entry name" value="Beta-lactam/transpept-like"/>
</dbReference>
<dbReference type="SUPFAM" id="SSF56601">
    <property type="entry name" value="beta-lactamase/transpeptidase-like"/>
    <property type="match status" value="1"/>
</dbReference>
<reference evidence="2 3" key="1">
    <citation type="submission" date="2019-11" db="EMBL/GenBank/DDBJ databases">
        <authorList>
            <person name="Zheng R.K."/>
            <person name="Sun C.M."/>
        </authorList>
    </citation>
    <scope>NUCLEOTIDE SEQUENCE [LARGE SCALE GENOMIC DNA]</scope>
    <source>
        <strain evidence="2 3">WC007</strain>
    </source>
</reference>
<dbReference type="InterPro" id="IPR050789">
    <property type="entry name" value="Diverse_Enzym_Activities"/>
</dbReference>
<dbReference type="InterPro" id="IPR001466">
    <property type="entry name" value="Beta-lactam-related"/>
</dbReference>
<dbReference type="AlphaFoldDB" id="A0A6I6K0A5"/>
<sequence length="359" mass="41239">MKWHLNISCFFALLIFIIITGCGNHSSQQLSRAAPGEKGFSSEKLDTLAAFLKKSDASSMLLLVDGAVIFEWGNTRKKHLIHSMRKCLLNSLIGIAVSDGKIDTSQTLRELDIQDIGPRLSEYELNARVADLLKSRSGVYHNAAAVSQGMLKEMPVRDSYPPGKHYYYNNWDFNTLGAILEQQTGKSIYELFYTQIAQPLGMRDYKGKYTTINGESKEFVAMPKTDGFYQFEKSKSKYPAYHFRMSSRDLALYGQLYLNNGKWNGRQIIPKTWIEASTRPYSVYNKKCHLAYGMLWRIRLTEDNKLRAFFHTGVGIHMLAVYPEEKMVLVHRVDTENEYHYNGNNIYRMLDLVFDAKLK</sequence>
<dbReference type="PROSITE" id="PS51257">
    <property type="entry name" value="PROKAR_LIPOPROTEIN"/>
    <property type="match status" value="1"/>
</dbReference>
<dbReference type="KEGG" id="mcos:GM418_06520"/>
<dbReference type="Pfam" id="PF00144">
    <property type="entry name" value="Beta-lactamase"/>
    <property type="match status" value="1"/>
</dbReference>
<dbReference type="Proteomes" id="UP000428260">
    <property type="component" value="Chromosome"/>
</dbReference>
<dbReference type="PANTHER" id="PTHR43283:SF7">
    <property type="entry name" value="BETA-LACTAMASE-RELATED DOMAIN-CONTAINING PROTEIN"/>
    <property type="match status" value="1"/>
</dbReference>
<gene>
    <name evidence="2" type="ORF">GM418_06520</name>
</gene>
<dbReference type="GO" id="GO:0016787">
    <property type="term" value="F:hydrolase activity"/>
    <property type="evidence" value="ECO:0007669"/>
    <property type="project" value="UniProtKB-KW"/>
</dbReference>
<protein>
    <submittedName>
        <fullName evidence="2">Serine hydrolase</fullName>
    </submittedName>
</protein>
<evidence type="ECO:0000259" key="1">
    <source>
        <dbReference type="Pfam" id="PF00144"/>
    </source>
</evidence>
<dbReference type="RefSeq" id="WP_158864339.1">
    <property type="nucleotide sequence ID" value="NZ_CP046401.1"/>
</dbReference>
<proteinExistence type="predicted"/>
<dbReference type="EMBL" id="CP046401">
    <property type="protein sequence ID" value="QGY43324.1"/>
    <property type="molecule type" value="Genomic_DNA"/>
</dbReference>
<keyword evidence="2" id="KW-0378">Hydrolase</keyword>
<accession>A0A6I6K0A5</accession>
<feature type="domain" description="Beta-lactamase-related" evidence="1">
    <location>
        <begin position="64"/>
        <end position="330"/>
    </location>
</feature>
<evidence type="ECO:0000313" key="3">
    <source>
        <dbReference type="Proteomes" id="UP000428260"/>
    </source>
</evidence>
<organism evidence="2 3">
    <name type="scientific">Maribellus comscasis</name>
    <dbReference type="NCBI Taxonomy" id="2681766"/>
    <lineage>
        <taxon>Bacteria</taxon>
        <taxon>Pseudomonadati</taxon>
        <taxon>Bacteroidota</taxon>
        <taxon>Bacteroidia</taxon>
        <taxon>Marinilabiliales</taxon>
        <taxon>Prolixibacteraceae</taxon>
        <taxon>Maribellus</taxon>
    </lineage>
</organism>
<keyword evidence="3" id="KW-1185">Reference proteome</keyword>
<evidence type="ECO:0000313" key="2">
    <source>
        <dbReference type="EMBL" id="QGY43324.1"/>
    </source>
</evidence>
<dbReference type="PANTHER" id="PTHR43283">
    <property type="entry name" value="BETA-LACTAMASE-RELATED"/>
    <property type="match status" value="1"/>
</dbReference>
<dbReference type="Gene3D" id="3.40.710.10">
    <property type="entry name" value="DD-peptidase/beta-lactamase superfamily"/>
    <property type="match status" value="1"/>
</dbReference>
<name>A0A6I6K0A5_9BACT</name>